<dbReference type="KEGG" id="thu:AC731_016580"/>
<dbReference type="InterPro" id="IPR021320">
    <property type="entry name" value="DUF2905"/>
</dbReference>
<evidence type="ECO:0000256" key="1">
    <source>
        <dbReference type="SAM" id="Phobius"/>
    </source>
</evidence>
<evidence type="ECO:0000313" key="2">
    <source>
        <dbReference type="EMBL" id="AMO38408.1"/>
    </source>
</evidence>
<protein>
    <recommendedName>
        <fullName evidence="4">DUF2905 domain-containing protein</fullName>
    </recommendedName>
</protein>
<dbReference type="Proteomes" id="UP000036902">
    <property type="component" value="Chromosome"/>
</dbReference>
<dbReference type="Pfam" id="PF11146">
    <property type="entry name" value="DUF2905"/>
    <property type="match status" value="1"/>
</dbReference>
<dbReference type="EMBL" id="CP014646">
    <property type="protein sequence ID" value="AMO38408.1"/>
    <property type="molecule type" value="Genomic_DNA"/>
</dbReference>
<name>A0A127K8V6_9RHOO</name>
<dbReference type="STRING" id="1134435.AC731_016580"/>
<keyword evidence="3" id="KW-1185">Reference proteome</keyword>
<keyword evidence="1" id="KW-0812">Transmembrane</keyword>
<reference evidence="3" key="1">
    <citation type="submission" date="2016-03" db="EMBL/GenBank/DDBJ databases">
        <authorList>
            <person name="Ma C."/>
            <person name="Zhou S."/>
            <person name="Yang G."/>
        </authorList>
    </citation>
    <scope>NUCLEOTIDE SEQUENCE [LARGE SCALE GENOMIC DNA]</scope>
    <source>
        <strain evidence="3">SgZ-1</strain>
    </source>
</reference>
<gene>
    <name evidence="2" type="ORF">AC731_016580</name>
</gene>
<evidence type="ECO:0000313" key="3">
    <source>
        <dbReference type="Proteomes" id="UP000036902"/>
    </source>
</evidence>
<dbReference type="RefSeq" id="WP_004259774.1">
    <property type="nucleotide sequence ID" value="NZ_CP014646.1"/>
</dbReference>
<keyword evidence="1" id="KW-1133">Transmembrane helix</keyword>
<dbReference type="AlphaFoldDB" id="A0A127K8V6"/>
<evidence type="ECO:0008006" key="4">
    <source>
        <dbReference type="Google" id="ProtNLM"/>
    </source>
</evidence>
<feature type="transmembrane region" description="Helical" evidence="1">
    <location>
        <begin position="44"/>
        <end position="62"/>
    </location>
</feature>
<sequence>MLKWVLVVVLLVLVTGLLRPGTARRLRLGRLPGDLAFRFRGQSYHFPFATTVLISVLAWLILRSL</sequence>
<proteinExistence type="predicted"/>
<organism evidence="2 3">
    <name type="scientific">Thauera humireducens</name>
    <dbReference type="NCBI Taxonomy" id="1134435"/>
    <lineage>
        <taxon>Bacteria</taxon>
        <taxon>Pseudomonadati</taxon>
        <taxon>Pseudomonadota</taxon>
        <taxon>Betaproteobacteria</taxon>
        <taxon>Rhodocyclales</taxon>
        <taxon>Zoogloeaceae</taxon>
        <taxon>Thauera</taxon>
    </lineage>
</organism>
<accession>A0A127K8V6</accession>
<keyword evidence="1" id="KW-0472">Membrane</keyword>